<name>A0AAN9C8E5_9TELE</name>
<protein>
    <submittedName>
        <fullName evidence="2">Uncharacterized protein</fullName>
    </submittedName>
</protein>
<dbReference type="EMBL" id="JAYKXH010000024">
    <property type="protein sequence ID" value="KAK7124056.1"/>
    <property type="molecule type" value="Genomic_DNA"/>
</dbReference>
<gene>
    <name evidence="2" type="ORF">R3I93_022229</name>
</gene>
<comment type="caution">
    <text evidence="2">The sequence shown here is derived from an EMBL/GenBank/DDBJ whole genome shotgun (WGS) entry which is preliminary data.</text>
</comment>
<organism evidence="2 3">
    <name type="scientific">Phoxinus phoxinus</name>
    <name type="common">Eurasian minnow</name>
    <dbReference type="NCBI Taxonomy" id="58324"/>
    <lineage>
        <taxon>Eukaryota</taxon>
        <taxon>Metazoa</taxon>
        <taxon>Chordata</taxon>
        <taxon>Craniata</taxon>
        <taxon>Vertebrata</taxon>
        <taxon>Euteleostomi</taxon>
        <taxon>Actinopterygii</taxon>
        <taxon>Neopterygii</taxon>
        <taxon>Teleostei</taxon>
        <taxon>Ostariophysi</taxon>
        <taxon>Cypriniformes</taxon>
        <taxon>Leuciscidae</taxon>
        <taxon>Phoxininae</taxon>
        <taxon>Phoxinus</taxon>
    </lineage>
</organism>
<dbReference type="AlphaFoldDB" id="A0AAN9C8E5"/>
<reference evidence="2 3" key="1">
    <citation type="submission" date="2024-02" db="EMBL/GenBank/DDBJ databases">
        <title>Chromosome-level genome assembly of the Eurasian Minnow (Phoxinus phoxinus).</title>
        <authorList>
            <person name="Oriowo T.O."/>
            <person name="Martin S."/>
            <person name="Stange M."/>
            <person name="Chrysostomakis Y."/>
            <person name="Brown T."/>
            <person name="Winkler S."/>
            <person name="Kukowka S."/>
            <person name="Myers E.W."/>
            <person name="Bohne A."/>
        </authorList>
    </citation>
    <scope>NUCLEOTIDE SEQUENCE [LARGE SCALE GENOMIC DNA]</scope>
    <source>
        <strain evidence="2">ZFMK-TIS-60720</strain>
        <tissue evidence="2">Whole Organism</tissue>
    </source>
</reference>
<feature type="compositionally biased region" description="Basic and acidic residues" evidence="1">
    <location>
        <begin position="43"/>
        <end position="55"/>
    </location>
</feature>
<keyword evidence="3" id="KW-1185">Reference proteome</keyword>
<sequence>MIGGKTHMERQKAGKEGRRVRRWTGVRICPVVKFLPSVSDGQTARRDGQTARRAEGQTGRDIACSYPEPCSLAGLNMTGGKSKVRIAEICRAVAVPPTDFRVSHVGSL</sequence>
<accession>A0AAN9C8E5</accession>
<evidence type="ECO:0000313" key="2">
    <source>
        <dbReference type="EMBL" id="KAK7124056.1"/>
    </source>
</evidence>
<evidence type="ECO:0000256" key="1">
    <source>
        <dbReference type="SAM" id="MobiDB-lite"/>
    </source>
</evidence>
<evidence type="ECO:0000313" key="3">
    <source>
        <dbReference type="Proteomes" id="UP001364617"/>
    </source>
</evidence>
<feature type="region of interest" description="Disordered" evidence="1">
    <location>
        <begin position="40"/>
        <end position="59"/>
    </location>
</feature>
<dbReference type="Proteomes" id="UP001364617">
    <property type="component" value="Unassembled WGS sequence"/>
</dbReference>
<proteinExistence type="predicted"/>